<dbReference type="InterPro" id="IPR051678">
    <property type="entry name" value="AGP_Transferase"/>
</dbReference>
<dbReference type="InterPro" id="IPR011009">
    <property type="entry name" value="Kinase-like_dom_sf"/>
</dbReference>
<keyword evidence="3" id="KW-1185">Reference proteome</keyword>
<dbReference type="SUPFAM" id="SSF56112">
    <property type="entry name" value="Protein kinase-like (PK-like)"/>
    <property type="match status" value="1"/>
</dbReference>
<evidence type="ECO:0000259" key="1">
    <source>
        <dbReference type="Pfam" id="PF01636"/>
    </source>
</evidence>
<gene>
    <name evidence="2" type="ORF">K0U00_02145</name>
</gene>
<feature type="domain" description="Aminoglycoside phosphotransferase" evidence="1">
    <location>
        <begin position="35"/>
        <end position="245"/>
    </location>
</feature>
<organism evidence="2 3">
    <name type="scientific">Paenibacillus sepulcri</name>
    <dbReference type="NCBI Taxonomy" id="359917"/>
    <lineage>
        <taxon>Bacteria</taxon>
        <taxon>Bacillati</taxon>
        <taxon>Bacillota</taxon>
        <taxon>Bacilli</taxon>
        <taxon>Bacillales</taxon>
        <taxon>Paenibacillaceae</taxon>
        <taxon>Paenibacillus</taxon>
    </lineage>
</organism>
<evidence type="ECO:0000313" key="3">
    <source>
        <dbReference type="Proteomes" id="UP001519887"/>
    </source>
</evidence>
<comment type="caution">
    <text evidence="2">The sequence shown here is derived from an EMBL/GenBank/DDBJ whole genome shotgun (WGS) entry which is preliminary data.</text>
</comment>
<reference evidence="2 3" key="1">
    <citation type="submission" date="2021-07" db="EMBL/GenBank/DDBJ databases">
        <title>Paenibacillus radiodurans sp. nov., isolated from the southeastern edge of Tengger Desert.</title>
        <authorList>
            <person name="Zhang G."/>
        </authorList>
    </citation>
    <scope>NUCLEOTIDE SEQUENCE [LARGE SCALE GENOMIC DNA]</scope>
    <source>
        <strain evidence="2 3">CCM 7311</strain>
    </source>
</reference>
<dbReference type="InterPro" id="IPR002575">
    <property type="entry name" value="Aminoglycoside_PTrfase"/>
</dbReference>
<protein>
    <submittedName>
        <fullName evidence="2">Aminoglycoside phosphotransferase family protein</fullName>
    </submittedName>
</protein>
<proteinExistence type="predicted"/>
<accession>A0ABS7BW64</accession>
<dbReference type="CDD" id="cd05155">
    <property type="entry name" value="APH_ChoK_like_1"/>
    <property type="match status" value="1"/>
</dbReference>
<dbReference type="PANTHER" id="PTHR21310">
    <property type="entry name" value="AMINOGLYCOSIDE PHOSPHOTRANSFERASE-RELATED-RELATED"/>
    <property type="match status" value="1"/>
</dbReference>
<name>A0ABS7BW64_9BACL</name>
<dbReference type="Gene3D" id="3.30.200.20">
    <property type="entry name" value="Phosphorylase Kinase, domain 1"/>
    <property type="match status" value="1"/>
</dbReference>
<dbReference type="Pfam" id="PF01636">
    <property type="entry name" value="APH"/>
    <property type="match status" value="1"/>
</dbReference>
<evidence type="ECO:0000313" key="2">
    <source>
        <dbReference type="EMBL" id="MBW7452844.1"/>
    </source>
</evidence>
<sequence length="292" mass="33032">MSFSVDKINTDLVRRLIRKQFPQWADLPVKPVEKGGYDNFTFHLGDEMSVRLPRDEGHAPQVEKEAQWLPELRPHLSLPIPVPLAKGRPGEDYPFYWSVNRWIDGETLKHDNISDINEFAVDLSMFIKELQTIDASNGPAGGEHNYFRGCSLTVLNDWTLAALETLGGLADAENCLKIWHQATASEWTKKPVWIHGDINPGNLLVKNGKLSSVIDFGIMAVGDPAVELTMAWTFFDDKSRKVFLQSTGLDVETENRARGWALWKALITYAWEDKESLSVREAKKVIDILLSE</sequence>
<dbReference type="PANTHER" id="PTHR21310:SF42">
    <property type="entry name" value="BIFUNCTIONAL AAC_APH"/>
    <property type="match status" value="1"/>
</dbReference>
<dbReference type="Gene3D" id="3.90.1200.10">
    <property type="match status" value="1"/>
</dbReference>
<dbReference type="RefSeq" id="WP_210045852.1">
    <property type="nucleotide sequence ID" value="NZ_JBHLVU010000015.1"/>
</dbReference>
<dbReference type="EMBL" id="JAHZIK010000020">
    <property type="protein sequence ID" value="MBW7452844.1"/>
    <property type="molecule type" value="Genomic_DNA"/>
</dbReference>
<dbReference type="Proteomes" id="UP001519887">
    <property type="component" value="Unassembled WGS sequence"/>
</dbReference>